<dbReference type="AlphaFoldDB" id="A0A371BB57"/>
<organism evidence="1 2">
    <name type="scientific">Undibacter mobilis</name>
    <dbReference type="NCBI Taxonomy" id="2292256"/>
    <lineage>
        <taxon>Bacteria</taxon>
        <taxon>Pseudomonadati</taxon>
        <taxon>Pseudomonadota</taxon>
        <taxon>Alphaproteobacteria</taxon>
        <taxon>Hyphomicrobiales</taxon>
        <taxon>Nitrobacteraceae</taxon>
        <taxon>Undibacter</taxon>
    </lineage>
</organism>
<dbReference type="EMBL" id="QRGO01000001">
    <property type="protein sequence ID" value="RDV04839.1"/>
    <property type="molecule type" value="Genomic_DNA"/>
</dbReference>
<evidence type="ECO:0000313" key="1">
    <source>
        <dbReference type="EMBL" id="RDV04839.1"/>
    </source>
</evidence>
<protein>
    <submittedName>
        <fullName evidence="1">Uncharacterized protein</fullName>
    </submittedName>
</protein>
<accession>A0A371BB57</accession>
<dbReference type="Proteomes" id="UP000263993">
    <property type="component" value="Unassembled WGS sequence"/>
</dbReference>
<keyword evidence="2" id="KW-1185">Reference proteome</keyword>
<comment type="caution">
    <text evidence="1">The sequence shown here is derived from an EMBL/GenBank/DDBJ whole genome shotgun (WGS) entry which is preliminary data.</text>
</comment>
<evidence type="ECO:0000313" key="2">
    <source>
        <dbReference type="Proteomes" id="UP000263993"/>
    </source>
</evidence>
<name>A0A371BB57_9BRAD</name>
<reference evidence="2" key="1">
    <citation type="submission" date="2018-08" db="EMBL/GenBank/DDBJ databases">
        <authorList>
            <person name="Kim S.-J."/>
            <person name="Jung G.-Y."/>
        </authorList>
    </citation>
    <scope>NUCLEOTIDE SEQUENCE [LARGE SCALE GENOMIC DNA]</scope>
    <source>
        <strain evidence="2">GY_H</strain>
    </source>
</reference>
<gene>
    <name evidence="1" type="ORF">DXH78_09855</name>
</gene>
<proteinExistence type="predicted"/>
<sequence>MNPRFGAWLLSAMSLARGHTADNHDVILRTVYGNDIAARLKHIHGFAERDEGNAWLVAALRGRDAGYIHYRFQDRDILMCEAVAGPYPPRPGQGAALPPAVVAQLKDAGYWPDADGRPVFNYEITNDSCVWGGASWVIMEPLIKIFGARLLSKIDIVAPLAPQRDEAAIRRMMYE</sequence>